<evidence type="ECO:0000313" key="11">
    <source>
        <dbReference type="EMBL" id="CAH0557067.1"/>
    </source>
</evidence>
<evidence type="ECO:0000256" key="6">
    <source>
        <dbReference type="ARBA" id="ARBA00023175"/>
    </source>
</evidence>
<comment type="subcellular location">
    <subcellularLocation>
        <location evidence="1">Cytoplasm</location>
        <location evidence="1">Cytoskeleton</location>
    </subcellularLocation>
</comment>
<evidence type="ECO:0000256" key="5">
    <source>
        <dbReference type="ARBA" id="ARBA00022840"/>
    </source>
</evidence>
<name>A0A9P0B951_BRAAE</name>
<dbReference type="GO" id="GO:0090307">
    <property type="term" value="P:mitotic spindle assembly"/>
    <property type="evidence" value="ECO:0007669"/>
    <property type="project" value="TreeGrafter"/>
</dbReference>
<dbReference type="GO" id="GO:0007018">
    <property type="term" value="P:microtubule-based movement"/>
    <property type="evidence" value="ECO:0007669"/>
    <property type="project" value="InterPro"/>
</dbReference>
<dbReference type="PROSITE" id="PS00411">
    <property type="entry name" value="KINESIN_MOTOR_1"/>
    <property type="match status" value="1"/>
</dbReference>
<gene>
    <name evidence="11" type="ORF">MELIAE_LOCUS7861</name>
</gene>
<dbReference type="PANTHER" id="PTHR47970:SF12">
    <property type="entry name" value="KINESIN FAMILY MEMBER 11"/>
    <property type="match status" value="1"/>
</dbReference>
<dbReference type="PANTHER" id="PTHR47970">
    <property type="entry name" value="KINESIN-LIKE PROTEIN KIF11"/>
    <property type="match status" value="1"/>
</dbReference>
<reference evidence="11" key="1">
    <citation type="submission" date="2021-12" db="EMBL/GenBank/DDBJ databases">
        <authorList>
            <person name="King R."/>
        </authorList>
    </citation>
    <scope>NUCLEOTIDE SEQUENCE</scope>
</reference>
<dbReference type="GO" id="GO:0005876">
    <property type="term" value="C:spindle microtubule"/>
    <property type="evidence" value="ECO:0007669"/>
    <property type="project" value="TreeGrafter"/>
</dbReference>
<feature type="coiled-coil region" evidence="9">
    <location>
        <begin position="622"/>
        <end position="682"/>
    </location>
</feature>
<dbReference type="OrthoDB" id="3176171at2759"/>
<protein>
    <recommendedName>
        <fullName evidence="10">Kinesin motor domain-containing protein</fullName>
    </recommendedName>
</protein>
<feature type="domain" description="Kinesin motor" evidence="10">
    <location>
        <begin position="10"/>
        <end position="345"/>
    </location>
</feature>
<dbReference type="SMART" id="SM00129">
    <property type="entry name" value="KISc"/>
    <property type="match status" value="1"/>
</dbReference>
<keyword evidence="5" id="KW-0067">ATP-binding</keyword>
<dbReference type="SUPFAM" id="SSF52540">
    <property type="entry name" value="P-loop containing nucleoside triphosphate hydrolases"/>
    <property type="match status" value="1"/>
</dbReference>
<sequence length="875" mass="100832">MATSNGKKPSQNISVYVRVRPLSKKEIDTRLQSIVTCKDKKIQLKEKLYSFDGVFSPASSQLSLYTNVVEPMIDDVIKGYNCTVFAYGQTGSGKTFTMSGGDSQCDENWKNDVDAGFIPRAAGNIIEKINLISSECAVRVSYLELYNEEIRDLLSDDVSNLMIYNDPQNKGSVCIIGLKELNVMNKTDIYHLLSEGMRRKKMACTNLNANSSRSHTVFTITVHNREPNENGEDIVKIGKLNLVDLAGSESMSRAGTFNRIAEVAGINKSLLTLGRVIKALAEKNQYVPYRDSKLTRILQDSLGGKTKTCIVATVSPASSNYEDTLSTLEYANRAQTITNCPQVNMKTTKYKVIDVLNKEVEKLKRHLLAIKRKKGVFMDEEEYKSITENIKENKEQVVTKKQCINYLNENIKGIELIMNEKNKQWDELKVCFEQQREILRQKKLSQRETRRQLKTEKFVSQAFSNKEKELTSTNEMLNNLIGKSFEKESIFSRKISNYKDISSKHQENAKNTITAINSTVAKLDEILEETSLNFANVQTEKPKFYNQMAELEEFEKEFCLEGKNYITQEECKSNALTLSDDISMSINELKSDLFEEVNNLGSCWKEFQEEILEKEVLQKKSKSDLEEVVQEMVSELRQSQQNETLQFLDGKSHDCQCVLEGLDELEDRLTKKRNKELELLQLYIQKIQKEDFLWKESIKKIKTYKSKLTHIYNEESALTGNALRSFAYIPKEIIFHPMKYIGCEGSEEIKVITNTKKQLNTFHESFLSDLEQISEDANRLENDVKDHSHNTLFIQQKCDELYKESKMLREEFCKNEEKIDFEMENVLKENKYDFELIKQQMETHVIQGLNSIKSLDDNQKPSKSIKNQLHLKYDI</sequence>
<dbReference type="AlphaFoldDB" id="A0A9P0B951"/>
<keyword evidence="2" id="KW-0963">Cytoplasm</keyword>
<dbReference type="InterPro" id="IPR019821">
    <property type="entry name" value="Kinesin_motor_CS"/>
</dbReference>
<evidence type="ECO:0000256" key="4">
    <source>
        <dbReference type="ARBA" id="ARBA00022741"/>
    </source>
</evidence>
<evidence type="ECO:0000256" key="8">
    <source>
        <dbReference type="ARBA" id="ARBA00034704"/>
    </source>
</evidence>
<keyword evidence="9" id="KW-0175">Coiled coil</keyword>
<evidence type="ECO:0000256" key="1">
    <source>
        <dbReference type="ARBA" id="ARBA00004245"/>
    </source>
</evidence>
<dbReference type="Pfam" id="PF00225">
    <property type="entry name" value="Kinesin"/>
    <property type="match status" value="1"/>
</dbReference>
<dbReference type="GO" id="GO:0051231">
    <property type="term" value="P:spindle elongation"/>
    <property type="evidence" value="ECO:0007669"/>
    <property type="project" value="TreeGrafter"/>
</dbReference>
<dbReference type="EMBL" id="OV121136">
    <property type="protein sequence ID" value="CAH0557067.1"/>
    <property type="molecule type" value="Genomic_DNA"/>
</dbReference>
<dbReference type="GO" id="GO:0072686">
    <property type="term" value="C:mitotic spindle"/>
    <property type="evidence" value="ECO:0007669"/>
    <property type="project" value="TreeGrafter"/>
</dbReference>
<organism evidence="11 12">
    <name type="scientific">Brassicogethes aeneus</name>
    <name type="common">Rape pollen beetle</name>
    <name type="synonym">Meligethes aeneus</name>
    <dbReference type="NCBI Taxonomy" id="1431903"/>
    <lineage>
        <taxon>Eukaryota</taxon>
        <taxon>Metazoa</taxon>
        <taxon>Ecdysozoa</taxon>
        <taxon>Arthropoda</taxon>
        <taxon>Hexapoda</taxon>
        <taxon>Insecta</taxon>
        <taxon>Pterygota</taxon>
        <taxon>Neoptera</taxon>
        <taxon>Endopterygota</taxon>
        <taxon>Coleoptera</taxon>
        <taxon>Polyphaga</taxon>
        <taxon>Cucujiformia</taxon>
        <taxon>Nitidulidae</taxon>
        <taxon>Meligethinae</taxon>
        <taxon>Brassicogethes</taxon>
    </lineage>
</organism>
<evidence type="ECO:0000256" key="2">
    <source>
        <dbReference type="ARBA" id="ARBA00022490"/>
    </source>
</evidence>
<dbReference type="InterPro" id="IPR036961">
    <property type="entry name" value="Kinesin_motor_dom_sf"/>
</dbReference>
<dbReference type="GO" id="GO:0008574">
    <property type="term" value="F:plus-end-directed microtubule motor activity"/>
    <property type="evidence" value="ECO:0007669"/>
    <property type="project" value="TreeGrafter"/>
</dbReference>
<proteinExistence type="inferred from homology"/>
<keyword evidence="3" id="KW-0493">Microtubule</keyword>
<evidence type="ECO:0000259" key="10">
    <source>
        <dbReference type="SMART" id="SM00129"/>
    </source>
</evidence>
<keyword evidence="4" id="KW-0547">Nucleotide-binding</keyword>
<keyword evidence="6" id="KW-0505">Motor protein</keyword>
<dbReference type="PRINTS" id="PR00380">
    <property type="entry name" value="KINESINHEAVY"/>
</dbReference>
<dbReference type="Gene3D" id="3.40.850.10">
    <property type="entry name" value="Kinesin motor domain"/>
    <property type="match status" value="1"/>
</dbReference>
<dbReference type="GO" id="GO:0005524">
    <property type="term" value="F:ATP binding"/>
    <property type="evidence" value="ECO:0007669"/>
    <property type="project" value="UniProtKB-KW"/>
</dbReference>
<dbReference type="GO" id="GO:0008017">
    <property type="term" value="F:microtubule binding"/>
    <property type="evidence" value="ECO:0007669"/>
    <property type="project" value="InterPro"/>
</dbReference>
<dbReference type="Proteomes" id="UP001154078">
    <property type="component" value="Chromosome 5"/>
</dbReference>
<evidence type="ECO:0000256" key="3">
    <source>
        <dbReference type="ARBA" id="ARBA00022701"/>
    </source>
</evidence>
<dbReference type="InterPro" id="IPR027417">
    <property type="entry name" value="P-loop_NTPase"/>
</dbReference>
<keyword evidence="12" id="KW-1185">Reference proteome</keyword>
<evidence type="ECO:0000256" key="7">
    <source>
        <dbReference type="ARBA" id="ARBA00023212"/>
    </source>
</evidence>
<accession>A0A9P0B951</accession>
<evidence type="ECO:0000256" key="9">
    <source>
        <dbReference type="SAM" id="Coils"/>
    </source>
</evidence>
<keyword evidence="7" id="KW-0206">Cytoskeleton</keyword>
<dbReference type="InterPro" id="IPR001752">
    <property type="entry name" value="Kinesin_motor_dom"/>
</dbReference>
<comment type="similarity">
    <text evidence="8">Belongs to the TRAFAC class myosin-kinesin ATPase superfamily. Kinesin family. KIN-5/BimC subfamily.</text>
</comment>
<dbReference type="InterPro" id="IPR047149">
    <property type="entry name" value="KIF11-like"/>
</dbReference>
<feature type="coiled-coil region" evidence="9">
    <location>
        <begin position="763"/>
        <end position="790"/>
    </location>
</feature>
<dbReference type="FunFam" id="3.40.850.10:FF:000019">
    <property type="entry name" value="Kinesin-like protein KIN-5D"/>
    <property type="match status" value="1"/>
</dbReference>
<evidence type="ECO:0000313" key="12">
    <source>
        <dbReference type="Proteomes" id="UP001154078"/>
    </source>
</evidence>